<dbReference type="AlphaFoldDB" id="A0A7S3L938"/>
<comment type="similarity">
    <text evidence="2">Belongs to the ATG3 family.</text>
</comment>
<comment type="subcellular location">
    <subcellularLocation>
        <location evidence="1">Cytoplasm</location>
    </subcellularLocation>
</comment>
<dbReference type="PANTHER" id="PTHR12866">
    <property type="entry name" value="UBIQUITIN-LIKE-CONJUGATING ENZYME ATG3"/>
    <property type="match status" value="1"/>
</dbReference>
<evidence type="ECO:0000256" key="2">
    <source>
        <dbReference type="ARBA" id="ARBA00007683"/>
    </source>
</evidence>
<dbReference type="GO" id="GO:0061723">
    <property type="term" value="P:glycophagy"/>
    <property type="evidence" value="ECO:0007669"/>
    <property type="project" value="TreeGrafter"/>
</dbReference>
<evidence type="ECO:0000256" key="1">
    <source>
        <dbReference type="ARBA" id="ARBA00004496"/>
    </source>
</evidence>
<dbReference type="GO" id="GO:0044804">
    <property type="term" value="P:nucleophagy"/>
    <property type="evidence" value="ECO:0007669"/>
    <property type="project" value="TreeGrafter"/>
</dbReference>
<dbReference type="Gene3D" id="3.30.1460.50">
    <property type="match status" value="1"/>
</dbReference>
<evidence type="ECO:0000256" key="4">
    <source>
        <dbReference type="ARBA" id="ARBA00022490"/>
    </source>
</evidence>
<dbReference type="InterPro" id="IPR007135">
    <property type="entry name" value="Atg3/Atg10"/>
</dbReference>
<organism evidence="9">
    <name type="scientific">Amphora coffeiformis</name>
    <dbReference type="NCBI Taxonomy" id="265554"/>
    <lineage>
        <taxon>Eukaryota</taxon>
        <taxon>Sar</taxon>
        <taxon>Stramenopiles</taxon>
        <taxon>Ochrophyta</taxon>
        <taxon>Bacillariophyta</taxon>
        <taxon>Bacillariophyceae</taxon>
        <taxon>Bacillariophycidae</taxon>
        <taxon>Thalassiophysales</taxon>
        <taxon>Catenulaceae</taxon>
        <taxon>Amphora</taxon>
    </lineage>
</organism>
<dbReference type="GO" id="GO:0000045">
    <property type="term" value="P:autophagosome assembly"/>
    <property type="evidence" value="ECO:0007669"/>
    <property type="project" value="TreeGrafter"/>
</dbReference>
<protein>
    <recommendedName>
        <fullName evidence="10">Autophagy-related protein 3</fullName>
    </recommendedName>
</protein>
<evidence type="ECO:0000256" key="5">
    <source>
        <dbReference type="ARBA" id="ARBA00022786"/>
    </source>
</evidence>
<dbReference type="PANTHER" id="PTHR12866:SF2">
    <property type="entry name" value="UBIQUITIN-LIKE-CONJUGATING ENZYME ATG3"/>
    <property type="match status" value="1"/>
</dbReference>
<keyword evidence="5" id="KW-0833">Ubl conjugation pathway</keyword>
<accession>A0A7S3L938</accession>
<dbReference type="Pfam" id="PF03987">
    <property type="entry name" value="Autophagy_act_C"/>
    <property type="match status" value="1"/>
</dbReference>
<evidence type="ECO:0000313" key="9">
    <source>
        <dbReference type="EMBL" id="CAE0411382.1"/>
    </source>
</evidence>
<dbReference type="GO" id="GO:0000407">
    <property type="term" value="C:phagophore assembly site"/>
    <property type="evidence" value="ECO:0007669"/>
    <property type="project" value="TreeGrafter"/>
</dbReference>
<keyword evidence="6" id="KW-0653">Protein transport</keyword>
<sequence>MTTMGYLRSVREWASPTRTTSAFLEKGVLTPEEFVQAGDELVYRCPTWSWEGVSTGMDPNKVKKHLPDDKQYLITRGVPCQTRSLDQDVTLEAAEGEDGEDGDEQWLVSQVVTHKEKNVEDDFDILDEEGETLKIEAKPAASKPAQGATSGDDEYADMDVYEDDNVIQEDQDVVQEEDDDNVLRVRTYDLSITYDKYYQTPRVWMTGSSADQQPLTAEEMMEDVMKDYRNKTVTMEHHPHTSGIHASIHPCQHGKVMKTIIRNLIAASQGEDGEKAQEPTVESYLFIFLKFVSSIIPTINYDFTMEVTASTQKRE</sequence>
<keyword evidence="3" id="KW-0813">Transport</keyword>
<gene>
    <name evidence="9" type="ORF">ACOF00016_LOCUS8735</name>
</gene>
<feature type="region of interest" description="Disordered" evidence="8">
    <location>
        <begin position="136"/>
        <end position="155"/>
    </location>
</feature>
<dbReference type="GO" id="GO:0019776">
    <property type="term" value="F:Atg8-family ligase activity"/>
    <property type="evidence" value="ECO:0007669"/>
    <property type="project" value="TreeGrafter"/>
</dbReference>
<dbReference type="GO" id="GO:0005829">
    <property type="term" value="C:cytosol"/>
    <property type="evidence" value="ECO:0007669"/>
    <property type="project" value="TreeGrafter"/>
</dbReference>
<keyword evidence="7" id="KW-0072">Autophagy</keyword>
<dbReference type="GO" id="GO:0000422">
    <property type="term" value="P:autophagy of mitochondrion"/>
    <property type="evidence" value="ECO:0007669"/>
    <property type="project" value="TreeGrafter"/>
</dbReference>
<name>A0A7S3L938_9STRA</name>
<evidence type="ECO:0000256" key="7">
    <source>
        <dbReference type="ARBA" id="ARBA00023006"/>
    </source>
</evidence>
<evidence type="ECO:0000256" key="6">
    <source>
        <dbReference type="ARBA" id="ARBA00022927"/>
    </source>
</evidence>
<evidence type="ECO:0000256" key="3">
    <source>
        <dbReference type="ARBA" id="ARBA00022448"/>
    </source>
</evidence>
<evidence type="ECO:0008006" key="10">
    <source>
        <dbReference type="Google" id="ProtNLM"/>
    </source>
</evidence>
<evidence type="ECO:0000256" key="8">
    <source>
        <dbReference type="SAM" id="MobiDB-lite"/>
    </source>
</evidence>
<dbReference type="GO" id="GO:0015031">
    <property type="term" value="P:protein transport"/>
    <property type="evidence" value="ECO:0007669"/>
    <property type="project" value="UniProtKB-KW"/>
</dbReference>
<reference evidence="9" key="1">
    <citation type="submission" date="2021-01" db="EMBL/GenBank/DDBJ databases">
        <authorList>
            <person name="Corre E."/>
            <person name="Pelletier E."/>
            <person name="Niang G."/>
            <person name="Scheremetjew M."/>
            <person name="Finn R."/>
            <person name="Kale V."/>
            <person name="Holt S."/>
            <person name="Cochrane G."/>
            <person name="Meng A."/>
            <person name="Brown T."/>
            <person name="Cohen L."/>
        </authorList>
    </citation>
    <scope>NUCLEOTIDE SEQUENCE</scope>
    <source>
        <strain evidence="9">CCMP127</strain>
    </source>
</reference>
<dbReference type="EMBL" id="HBIM01010465">
    <property type="protein sequence ID" value="CAE0411382.1"/>
    <property type="molecule type" value="Transcribed_RNA"/>
</dbReference>
<proteinExistence type="inferred from homology"/>
<keyword evidence="4" id="KW-0963">Cytoplasm</keyword>